<gene>
    <name evidence="3" type="ORF">SAMN05660236_4268</name>
</gene>
<keyword evidence="3" id="KW-0378">Hydrolase</keyword>
<dbReference type="Gene3D" id="3.30.1380.10">
    <property type="match status" value="1"/>
</dbReference>
<accession>A0A1T5M3R4</accession>
<dbReference type="GO" id="GO:0004180">
    <property type="term" value="F:carboxypeptidase activity"/>
    <property type="evidence" value="ECO:0007669"/>
    <property type="project" value="UniProtKB-KW"/>
</dbReference>
<feature type="domain" description="Peptidase M15C" evidence="2">
    <location>
        <begin position="148"/>
        <end position="208"/>
    </location>
</feature>
<dbReference type="RefSeq" id="WP_079689291.1">
    <property type="nucleotide sequence ID" value="NZ_FUZU01000003.1"/>
</dbReference>
<dbReference type="AlphaFoldDB" id="A0A1T5M3R4"/>
<protein>
    <submittedName>
        <fullName evidence="3">D-alanyl-D-alanine carboxypeptidase</fullName>
    </submittedName>
</protein>
<evidence type="ECO:0000256" key="1">
    <source>
        <dbReference type="SAM" id="SignalP"/>
    </source>
</evidence>
<dbReference type="STRING" id="688867.SAMN05660236_4268"/>
<dbReference type="InterPro" id="IPR009045">
    <property type="entry name" value="Zn_M74/Hedgehog-like"/>
</dbReference>
<dbReference type="Pfam" id="PF13539">
    <property type="entry name" value="Peptidase_M15_4"/>
    <property type="match status" value="1"/>
</dbReference>
<reference evidence="3 4" key="1">
    <citation type="submission" date="2017-02" db="EMBL/GenBank/DDBJ databases">
        <authorList>
            <person name="Peterson S.W."/>
        </authorList>
    </citation>
    <scope>NUCLEOTIDE SEQUENCE [LARGE SCALE GENOMIC DNA]</scope>
    <source>
        <strain evidence="3 4">DSM 25262</strain>
    </source>
</reference>
<dbReference type="OrthoDB" id="931560at2"/>
<name>A0A1T5M3R4_9BACT</name>
<dbReference type="InterPro" id="IPR039561">
    <property type="entry name" value="Peptidase_M15C"/>
</dbReference>
<dbReference type="CDD" id="cd14845">
    <property type="entry name" value="L-Ala-D-Glu_peptidase_like"/>
    <property type="match status" value="1"/>
</dbReference>
<dbReference type="SUPFAM" id="SSF55166">
    <property type="entry name" value="Hedgehog/DD-peptidase"/>
    <property type="match status" value="1"/>
</dbReference>
<keyword evidence="1" id="KW-0732">Signal</keyword>
<dbReference type="Proteomes" id="UP000190961">
    <property type="component" value="Unassembled WGS sequence"/>
</dbReference>
<organism evidence="3 4">
    <name type="scientific">Ohtaekwangia koreensis</name>
    <dbReference type="NCBI Taxonomy" id="688867"/>
    <lineage>
        <taxon>Bacteria</taxon>
        <taxon>Pseudomonadati</taxon>
        <taxon>Bacteroidota</taxon>
        <taxon>Cytophagia</taxon>
        <taxon>Cytophagales</taxon>
        <taxon>Fulvivirgaceae</taxon>
        <taxon>Ohtaekwangia</taxon>
    </lineage>
</organism>
<evidence type="ECO:0000313" key="4">
    <source>
        <dbReference type="Proteomes" id="UP000190961"/>
    </source>
</evidence>
<keyword evidence="3" id="KW-0121">Carboxypeptidase</keyword>
<keyword evidence="3" id="KW-0645">Protease</keyword>
<sequence length="259" mass="29702">MRDLVKPLLLLSLVSFSFIAHAQFDGLFSPFDCREHAELFYNEPVEEPIVTIDSSIFAAVPEEMEITVDTINGWKQWSSVENFTFGKDRGAMTMITDIRALHPYFRDQIRTLIAACHAKGIELAVVESYRTHAKQNEYKVMGKKYTSSGAGRSKHQYGLAIDVVPIVDSVAVWDNKELWKKIGVEGEKLGLRWGGRWRTPYDPGHFEWTGGLTSVHLSQGQLPPVPKCDMLYPCMEEDIRILRKYWKEWEITQSAMTRK</sequence>
<evidence type="ECO:0000259" key="2">
    <source>
        <dbReference type="Pfam" id="PF13539"/>
    </source>
</evidence>
<feature type="signal peptide" evidence="1">
    <location>
        <begin position="1"/>
        <end position="22"/>
    </location>
</feature>
<keyword evidence="4" id="KW-1185">Reference proteome</keyword>
<evidence type="ECO:0000313" key="3">
    <source>
        <dbReference type="EMBL" id="SKC82783.1"/>
    </source>
</evidence>
<proteinExistence type="predicted"/>
<dbReference type="EMBL" id="FUZU01000003">
    <property type="protein sequence ID" value="SKC82783.1"/>
    <property type="molecule type" value="Genomic_DNA"/>
</dbReference>
<feature type="chain" id="PRO_5010561820" evidence="1">
    <location>
        <begin position="23"/>
        <end position="259"/>
    </location>
</feature>